<dbReference type="EMBL" id="CP001229">
    <property type="protein sequence ID" value="ACN99699.1"/>
    <property type="molecule type" value="Genomic_DNA"/>
</dbReference>
<protein>
    <recommendedName>
        <fullName evidence="4">DUF2905 domain-containing protein</fullName>
    </recommendedName>
</protein>
<keyword evidence="1" id="KW-1133">Transmembrane helix</keyword>
<evidence type="ECO:0000313" key="3">
    <source>
        <dbReference type="Proteomes" id="UP000001369"/>
    </source>
</evidence>
<keyword evidence="1" id="KW-0472">Membrane</keyword>
<dbReference type="AlphaFoldDB" id="C1DXU8"/>
<keyword evidence="3" id="KW-1185">Reference proteome</keyword>
<name>C1DXU8_SULAA</name>
<dbReference type="InterPro" id="IPR021320">
    <property type="entry name" value="DUF2905"/>
</dbReference>
<evidence type="ECO:0000256" key="1">
    <source>
        <dbReference type="SAM" id="Phobius"/>
    </source>
</evidence>
<dbReference type="HOGENOM" id="CLU_181383_0_0_0"/>
<sequence length="74" mass="8314">METIGKTLVFLGLVLVVMGFLFIFLEKLPFGIGKLPGDILIKKDNFTFYFPLTTSLILSVILSLIFILLSKFSK</sequence>
<gene>
    <name evidence="2" type="ordered locus">SULAZ_0213</name>
</gene>
<evidence type="ECO:0000313" key="2">
    <source>
        <dbReference type="EMBL" id="ACN99699.1"/>
    </source>
</evidence>
<dbReference type="PANTHER" id="PTHR36443:SF1">
    <property type="entry name" value="BSR5223 PROTEIN"/>
    <property type="match status" value="1"/>
</dbReference>
<dbReference type="STRING" id="204536.SULAZ_0213"/>
<dbReference type="eggNOG" id="ENOG5032YVX">
    <property type="taxonomic scope" value="Bacteria"/>
</dbReference>
<dbReference type="Pfam" id="PF11146">
    <property type="entry name" value="DUF2905"/>
    <property type="match status" value="1"/>
</dbReference>
<organism evidence="2 3">
    <name type="scientific">Sulfurihydrogenibium azorense (strain DSM 15241 / OCM 825 / Az-Fu1)</name>
    <dbReference type="NCBI Taxonomy" id="204536"/>
    <lineage>
        <taxon>Bacteria</taxon>
        <taxon>Pseudomonadati</taxon>
        <taxon>Aquificota</taxon>
        <taxon>Aquificia</taxon>
        <taxon>Aquificales</taxon>
        <taxon>Hydrogenothermaceae</taxon>
        <taxon>Sulfurihydrogenibium</taxon>
    </lineage>
</organism>
<proteinExistence type="predicted"/>
<dbReference type="PANTHER" id="PTHR36443">
    <property type="entry name" value="BSR5223 PROTEIN"/>
    <property type="match status" value="1"/>
</dbReference>
<reference evidence="2 3" key="1">
    <citation type="journal article" date="2009" name="J. Bacteriol.">
        <title>Complete and draft genome sequences of six members of the Aquificales.</title>
        <authorList>
            <person name="Reysenbach A.L."/>
            <person name="Hamamura N."/>
            <person name="Podar M."/>
            <person name="Griffiths E."/>
            <person name="Ferreira S."/>
            <person name="Hochstein R."/>
            <person name="Heidelberg J."/>
            <person name="Johnson J."/>
            <person name="Mead D."/>
            <person name="Pohorille A."/>
            <person name="Sarmiento M."/>
            <person name="Schweighofer K."/>
            <person name="Seshadri R."/>
            <person name="Voytek M.A."/>
        </authorList>
    </citation>
    <scope>NUCLEOTIDE SEQUENCE [LARGE SCALE GENOMIC DNA]</scope>
    <source>
        <strain evidence="3">Az-Fu1 / DSM 15241 / OCM 825</strain>
    </source>
</reference>
<feature type="transmembrane region" description="Helical" evidence="1">
    <location>
        <begin position="46"/>
        <end position="69"/>
    </location>
</feature>
<dbReference type="KEGG" id="saf:SULAZ_0213"/>
<keyword evidence="1" id="KW-0812">Transmembrane</keyword>
<dbReference type="RefSeq" id="WP_012675007.1">
    <property type="nucleotide sequence ID" value="NC_012438.1"/>
</dbReference>
<feature type="transmembrane region" description="Helical" evidence="1">
    <location>
        <begin position="7"/>
        <end position="26"/>
    </location>
</feature>
<evidence type="ECO:0008006" key="4">
    <source>
        <dbReference type="Google" id="ProtNLM"/>
    </source>
</evidence>
<dbReference type="Proteomes" id="UP000001369">
    <property type="component" value="Chromosome"/>
</dbReference>
<accession>C1DXU8</accession>